<sequence>MSETFVGAAFIEAKNLRKTYRVGKIEVQALRGISFSVQKGEFVSVVGPSGSGKSTLFYLLGGLTRADGGSVVLDGDDLAALSDAERTRMRKRKIGFVFQKFNLLPTLDARSNIQIAQEISRNGSGDPAHFNRITDLLGLAKRLHHRPAELSGGEQQRVALARALINKPAVVLADEPTGNLDSENSDIVLGMLRRSNQELGQTILMITHNPEAAKYADRIIHMRDGQIVEPEDDPQWVGR</sequence>
<accession>A0A2U3KCK6</accession>
<dbReference type="InterPro" id="IPR003439">
    <property type="entry name" value="ABC_transporter-like_ATP-bd"/>
</dbReference>
<comment type="similarity">
    <text evidence="4">Belongs to the ABC transporter superfamily. Macrolide exporter (TC 3.A.1.122) family.</text>
</comment>
<evidence type="ECO:0000256" key="4">
    <source>
        <dbReference type="ARBA" id="ARBA00038388"/>
    </source>
</evidence>
<proteinExistence type="inferred from homology"/>
<evidence type="ECO:0000259" key="5">
    <source>
        <dbReference type="PROSITE" id="PS50893"/>
    </source>
</evidence>
<evidence type="ECO:0000256" key="1">
    <source>
        <dbReference type="ARBA" id="ARBA00022448"/>
    </source>
</evidence>
<dbReference type="PANTHER" id="PTHR24220:SF86">
    <property type="entry name" value="ABC TRANSPORTER ABCH.1"/>
    <property type="match status" value="1"/>
</dbReference>
<dbReference type="AlphaFoldDB" id="A0A2U3KCK6"/>
<feature type="domain" description="ABC transporter" evidence="5">
    <location>
        <begin position="11"/>
        <end position="239"/>
    </location>
</feature>
<evidence type="ECO:0000313" key="6">
    <source>
        <dbReference type="EMBL" id="SPF37395.1"/>
    </source>
</evidence>
<dbReference type="InterPro" id="IPR017911">
    <property type="entry name" value="MacB-like_ATP-bd"/>
</dbReference>
<dbReference type="InterPro" id="IPR015854">
    <property type="entry name" value="ABC_transpr_LolD-like"/>
</dbReference>
<dbReference type="GO" id="GO:0005524">
    <property type="term" value="F:ATP binding"/>
    <property type="evidence" value="ECO:0007669"/>
    <property type="project" value="UniProtKB-KW"/>
</dbReference>
<dbReference type="OrthoDB" id="9791546at2"/>
<dbReference type="PROSITE" id="PS50893">
    <property type="entry name" value="ABC_TRANSPORTER_2"/>
    <property type="match status" value="1"/>
</dbReference>
<dbReference type="GO" id="GO:0016887">
    <property type="term" value="F:ATP hydrolysis activity"/>
    <property type="evidence" value="ECO:0007669"/>
    <property type="project" value="InterPro"/>
</dbReference>
<dbReference type="GO" id="GO:0005886">
    <property type="term" value="C:plasma membrane"/>
    <property type="evidence" value="ECO:0007669"/>
    <property type="project" value="TreeGrafter"/>
</dbReference>
<organism evidence="6 7">
    <name type="scientific">Candidatus Sulfotelmatobacter kueseliae</name>
    <dbReference type="NCBI Taxonomy" id="2042962"/>
    <lineage>
        <taxon>Bacteria</taxon>
        <taxon>Pseudomonadati</taxon>
        <taxon>Acidobacteriota</taxon>
        <taxon>Terriglobia</taxon>
        <taxon>Terriglobales</taxon>
        <taxon>Candidatus Korobacteraceae</taxon>
        <taxon>Candidatus Sulfotelmatobacter</taxon>
    </lineage>
</organism>
<gene>
    <name evidence="6" type="ORF">SBA1_180023</name>
</gene>
<dbReference type="PROSITE" id="PS00211">
    <property type="entry name" value="ABC_TRANSPORTER_1"/>
    <property type="match status" value="1"/>
</dbReference>
<keyword evidence="1" id="KW-0813">Transport</keyword>
<evidence type="ECO:0000256" key="3">
    <source>
        <dbReference type="ARBA" id="ARBA00022840"/>
    </source>
</evidence>
<dbReference type="CDD" id="cd03255">
    <property type="entry name" value="ABC_MJ0796_LolCDE_FtsE"/>
    <property type="match status" value="1"/>
</dbReference>
<keyword evidence="2" id="KW-0547">Nucleotide-binding</keyword>
<evidence type="ECO:0000256" key="2">
    <source>
        <dbReference type="ARBA" id="ARBA00022741"/>
    </source>
</evidence>
<dbReference type="Pfam" id="PF00005">
    <property type="entry name" value="ABC_tran"/>
    <property type="match status" value="1"/>
</dbReference>
<dbReference type="FunFam" id="3.40.50.300:FF:000032">
    <property type="entry name" value="Export ABC transporter ATP-binding protein"/>
    <property type="match status" value="1"/>
</dbReference>
<dbReference type="SMART" id="SM00382">
    <property type="entry name" value="AAA"/>
    <property type="match status" value="1"/>
</dbReference>
<protein>
    <submittedName>
        <fullName evidence="6">ABC transporter, ATPase subunit</fullName>
    </submittedName>
</protein>
<dbReference type="SUPFAM" id="SSF52540">
    <property type="entry name" value="P-loop containing nucleoside triphosphate hydrolases"/>
    <property type="match status" value="1"/>
</dbReference>
<evidence type="ECO:0000313" key="7">
    <source>
        <dbReference type="Proteomes" id="UP000238701"/>
    </source>
</evidence>
<dbReference type="InterPro" id="IPR017871">
    <property type="entry name" value="ABC_transporter-like_CS"/>
</dbReference>
<dbReference type="GO" id="GO:0022857">
    <property type="term" value="F:transmembrane transporter activity"/>
    <property type="evidence" value="ECO:0007669"/>
    <property type="project" value="TreeGrafter"/>
</dbReference>
<keyword evidence="3" id="KW-0067">ATP-binding</keyword>
<dbReference type="Proteomes" id="UP000238701">
    <property type="component" value="Unassembled WGS sequence"/>
</dbReference>
<dbReference type="InterPro" id="IPR027417">
    <property type="entry name" value="P-loop_NTPase"/>
</dbReference>
<dbReference type="Gene3D" id="3.40.50.300">
    <property type="entry name" value="P-loop containing nucleotide triphosphate hydrolases"/>
    <property type="match status" value="1"/>
</dbReference>
<dbReference type="EMBL" id="OMOD01000090">
    <property type="protein sequence ID" value="SPF37395.1"/>
    <property type="molecule type" value="Genomic_DNA"/>
</dbReference>
<dbReference type="GO" id="GO:0098796">
    <property type="term" value="C:membrane protein complex"/>
    <property type="evidence" value="ECO:0007669"/>
    <property type="project" value="UniProtKB-ARBA"/>
</dbReference>
<dbReference type="InterPro" id="IPR003593">
    <property type="entry name" value="AAA+_ATPase"/>
</dbReference>
<reference evidence="7" key="1">
    <citation type="submission" date="2018-02" db="EMBL/GenBank/DDBJ databases">
        <authorList>
            <person name="Hausmann B."/>
        </authorList>
    </citation>
    <scope>NUCLEOTIDE SEQUENCE [LARGE SCALE GENOMIC DNA]</scope>
    <source>
        <strain evidence="7">Peat soil MAG SbA1</strain>
    </source>
</reference>
<name>A0A2U3KCK6_9BACT</name>
<dbReference type="PANTHER" id="PTHR24220">
    <property type="entry name" value="IMPORT ATP-BINDING PROTEIN"/>
    <property type="match status" value="1"/>
</dbReference>